<dbReference type="GO" id="GO:0007059">
    <property type="term" value="P:chromosome segregation"/>
    <property type="evidence" value="ECO:0007669"/>
    <property type="project" value="TreeGrafter"/>
</dbReference>
<dbReference type="SUPFAM" id="SSF110849">
    <property type="entry name" value="ParB/Sulfiredoxin"/>
    <property type="match status" value="1"/>
</dbReference>
<sequence length="581" mass="62803">MELKHIDIANLSVSPANMRVKGKPVDLANILPSVRARGVLVPLIVRQNGSPDTYEIVAGKRRYHAALALAQETGEAEPLPCAVMAEGDDAAALEASLIENIARVDPDEVTRWESFTRLVREGRTPEDIALTFGLTELQVKRTLALGNLLPRIRTLYRKGEIDAVTVRHLTLASKARQREWLALLDDPDAHCPTGHQVKAWACGGASISVRAALFDIDGYPGEIVSDLFGEDRYFAHPQTFWAAQNTALAERVEACVGAGWADVVVLPTGEPFHTWEHERTPKRKGGKVFVVVGPRGDVTFHEGYLTTKEARRLAMGATVADKPARPEISAAIQNYIDLHRHAAVRSAVAANPSVALRLMVAHAIVGSSLWRVSVEPQRTANDAIAESGENCVSEAAFDERRRAVLALLGFDPDTPTVTGGYEDDHGVAGLFVRLLGLTDTAVRDVLAIVMAETLEVGSALIELLGVHLGIDMRALWQADDALLDLIRDRDVLGCVLTEVAGEGVATANEAATGKVKRQIIRDCLTGENGRAKVENWVPRWMAFPPAAYTTRGGVQTVSRTDELGGLVEAVMPQIATIARAA</sequence>
<evidence type="ECO:0000313" key="4">
    <source>
        <dbReference type="Proteomes" id="UP000292085"/>
    </source>
</evidence>
<dbReference type="InterPro" id="IPR036086">
    <property type="entry name" value="ParB/Sulfiredoxin_sf"/>
</dbReference>
<dbReference type="InterPro" id="IPR004437">
    <property type="entry name" value="ParB/RepB/Spo0J"/>
</dbReference>
<dbReference type="SMART" id="SM00470">
    <property type="entry name" value="ParB"/>
    <property type="match status" value="1"/>
</dbReference>
<comment type="similarity">
    <text evidence="1">Belongs to the ParB family.</text>
</comment>
<name>A0A4Q6XTT1_9SPHN</name>
<dbReference type="PANTHER" id="PTHR33375">
    <property type="entry name" value="CHROMOSOME-PARTITIONING PROTEIN PARB-RELATED"/>
    <property type="match status" value="1"/>
</dbReference>
<dbReference type="GO" id="GO:0003677">
    <property type="term" value="F:DNA binding"/>
    <property type="evidence" value="ECO:0007669"/>
    <property type="project" value="InterPro"/>
</dbReference>
<dbReference type="GO" id="GO:0005694">
    <property type="term" value="C:chromosome"/>
    <property type="evidence" value="ECO:0007669"/>
    <property type="project" value="TreeGrafter"/>
</dbReference>
<dbReference type="PANTHER" id="PTHR33375:SF7">
    <property type="entry name" value="CHROMOSOME 2-PARTITIONING PROTEIN PARB-RELATED"/>
    <property type="match status" value="1"/>
</dbReference>
<evidence type="ECO:0000259" key="2">
    <source>
        <dbReference type="SMART" id="SM00470"/>
    </source>
</evidence>
<reference evidence="3 4" key="1">
    <citation type="submission" date="2019-02" db="EMBL/GenBank/DDBJ databases">
        <authorList>
            <person name="Li Y."/>
        </authorList>
    </citation>
    <scope>NUCLEOTIDE SEQUENCE [LARGE SCALE GENOMIC DNA]</scope>
    <source>
        <strain evidence="3 4">3-7</strain>
    </source>
</reference>
<dbReference type="OrthoDB" id="9813122at2"/>
<comment type="caution">
    <text evidence="3">The sequence shown here is derived from an EMBL/GenBank/DDBJ whole genome shotgun (WGS) entry which is preliminary data.</text>
</comment>
<keyword evidence="4" id="KW-1185">Reference proteome</keyword>
<dbReference type="Proteomes" id="UP000292085">
    <property type="component" value="Unassembled WGS sequence"/>
</dbReference>
<dbReference type="Pfam" id="PF02195">
    <property type="entry name" value="ParB_N"/>
    <property type="match status" value="1"/>
</dbReference>
<dbReference type="NCBIfam" id="TIGR00180">
    <property type="entry name" value="parB_part"/>
    <property type="match status" value="1"/>
</dbReference>
<protein>
    <submittedName>
        <fullName evidence="3">ParB/RepB/Spo0J family partition protein</fullName>
    </submittedName>
</protein>
<feature type="domain" description="ParB-like N-terminal" evidence="2">
    <location>
        <begin position="4"/>
        <end position="101"/>
    </location>
</feature>
<organism evidence="3 4">
    <name type="scientific">Sphingomonas populi</name>
    <dbReference type="NCBI Taxonomy" id="2484750"/>
    <lineage>
        <taxon>Bacteria</taxon>
        <taxon>Pseudomonadati</taxon>
        <taxon>Pseudomonadota</taxon>
        <taxon>Alphaproteobacteria</taxon>
        <taxon>Sphingomonadales</taxon>
        <taxon>Sphingomonadaceae</taxon>
        <taxon>Sphingomonas</taxon>
    </lineage>
</organism>
<dbReference type="EMBL" id="SGIS01000046">
    <property type="protein sequence ID" value="RZF60874.1"/>
    <property type="molecule type" value="Genomic_DNA"/>
</dbReference>
<accession>A0A4Q6XTT1</accession>
<gene>
    <name evidence="3" type="ORF">EWE75_20665</name>
</gene>
<dbReference type="InterPro" id="IPR003115">
    <property type="entry name" value="ParB_N"/>
</dbReference>
<dbReference type="Gene3D" id="1.10.10.2830">
    <property type="match status" value="1"/>
</dbReference>
<dbReference type="AlphaFoldDB" id="A0A4Q6XTT1"/>
<dbReference type="RefSeq" id="WP_130159989.1">
    <property type="nucleotide sequence ID" value="NZ_SGIS01000046.1"/>
</dbReference>
<proteinExistence type="inferred from homology"/>
<evidence type="ECO:0000313" key="3">
    <source>
        <dbReference type="EMBL" id="RZF60874.1"/>
    </source>
</evidence>
<dbReference type="InterPro" id="IPR050336">
    <property type="entry name" value="Chromosome_partition/occlusion"/>
</dbReference>
<dbReference type="SUPFAM" id="SSF109709">
    <property type="entry name" value="KorB DNA-binding domain-like"/>
    <property type="match status" value="1"/>
</dbReference>
<dbReference type="Gene3D" id="3.90.1530.30">
    <property type="match status" value="1"/>
</dbReference>
<evidence type="ECO:0000256" key="1">
    <source>
        <dbReference type="ARBA" id="ARBA00006295"/>
    </source>
</evidence>